<dbReference type="OrthoDB" id="1271983at2"/>
<protein>
    <recommendedName>
        <fullName evidence="5">YD repeat-containing protein</fullName>
    </recommendedName>
</protein>
<dbReference type="RefSeq" id="WP_073292492.1">
    <property type="nucleotide sequence ID" value="NZ_FRAV01000010.1"/>
</dbReference>
<organism evidence="3 4">
    <name type="scientific">Chryseobacterium polytrichastri</name>
    <dbReference type="NCBI Taxonomy" id="1302687"/>
    <lineage>
        <taxon>Bacteria</taxon>
        <taxon>Pseudomonadati</taxon>
        <taxon>Bacteroidota</taxon>
        <taxon>Flavobacteriia</taxon>
        <taxon>Flavobacteriales</taxon>
        <taxon>Weeksellaceae</taxon>
        <taxon>Chryseobacterium group</taxon>
        <taxon>Chryseobacterium</taxon>
    </lineage>
</organism>
<keyword evidence="2" id="KW-0732">Signal</keyword>
<feature type="signal peptide" evidence="2">
    <location>
        <begin position="1"/>
        <end position="25"/>
    </location>
</feature>
<dbReference type="Proteomes" id="UP000184364">
    <property type="component" value="Unassembled WGS sequence"/>
</dbReference>
<feature type="compositionally biased region" description="Low complexity" evidence="1">
    <location>
        <begin position="30"/>
        <end position="39"/>
    </location>
</feature>
<feature type="region of interest" description="Disordered" evidence="1">
    <location>
        <begin position="29"/>
        <end position="50"/>
    </location>
</feature>
<evidence type="ECO:0008006" key="5">
    <source>
        <dbReference type="Google" id="ProtNLM"/>
    </source>
</evidence>
<reference evidence="4" key="1">
    <citation type="submission" date="2016-11" db="EMBL/GenBank/DDBJ databases">
        <authorList>
            <person name="Varghese N."/>
            <person name="Submissions S."/>
        </authorList>
    </citation>
    <scope>NUCLEOTIDE SEQUENCE [LARGE SCALE GENOMIC DNA]</scope>
    <source>
        <strain evidence="4">DSM 26899</strain>
    </source>
</reference>
<evidence type="ECO:0000256" key="2">
    <source>
        <dbReference type="SAM" id="SignalP"/>
    </source>
</evidence>
<accession>A0A1M6X4E4</accession>
<evidence type="ECO:0000256" key="1">
    <source>
        <dbReference type="SAM" id="MobiDB-lite"/>
    </source>
</evidence>
<dbReference type="AlphaFoldDB" id="A0A1M6X4E4"/>
<proteinExistence type="predicted"/>
<dbReference type="EMBL" id="FRAV01000010">
    <property type="protein sequence ID" value="SHL00850.1"/>
    <property type="molecule type" value="Genomic_DNA"/>
</dbReference>
<evidence type="ECO:0000313" key="3">
    <source>
        <dbReference type="EMBL" id="SHL00850.1"/>
    </source>
</evidence>
<gene>
    <name evidence="3" type="ORF">SAMN05444267_101088</name>
</gene>
<dbReference type="PROSITE" id="PS51257">
    <property type="entry name" value="PROKAR_LIPOPROTEIN"/>
    <property type="match status" value="1"/>
</dbReference>
<dbReference type="STRING" id="1302687.SAMN05444267_101088"/>
<keyword evidence="4" id="KW-1185">Reference proteome</keyword>
<name>A0A1M6X4E4_9FLAO</name>
<evidence type="ECO:0000313" key="4">
    <source>
        <dbReference type="Proteomes" id="UP000184364"/>
    </source>
</evidence>
<sequence length="294" mass="31469">MKKNIPLKGLLGLAFVFLLSCDNTTDDPINQNKTTNPNNNGGGTTITGPRILSKTTGNGATVEEFITNAGVLDKGIFTDASAPNSFFTGTATYTGNKISKIKFVGSNGAGYDFDISYDANGKISGTTSNLLTGTIITGKSDFFYTYDSAGKITKIIEKKKMGAGGVIPTAYSQFTENTLTYTGDNITKVVSVMGATDNSGNPQAGGSLATTFNFTNYDSKINPYTTLPKTFFLVYSLIHPANFYRLSSNNVGNLSFAYPAPAPSISVDMTYQYDTQNYPISSQNQTGKYIYKAL</sequence>
<feature type="chain" id="PRO_5012703282" description="YD repeat-containing protein" evidence="2">
    <location>
        <begin position="26"/>
        <end position="294"/>
    </location>
</feature>